<dbReference type="InterPro" id="IPR020846">
    <property type="entry name" value="MFS_dom"/>
</dbReference>
<evidence type="ECO:0000256" key="1">
    <source>
        <dbReference type="ARBA" id="ARBA00004651"/>
    </source>
</evidence>
<dbReference type="Proteomes" id="UP001341820">
    <property type="component" value="Unassembled WGS sequence"/>
</dbReference>
<accession>A0ABU6NRB9</accession>
<keyword evidence="4 7" id="KW-0812">Transmembrane</keyword>
<organism evidence="9 10">
    <name type="scientific">Shouchella miscanthi</name>
    <dbReference type="NCBI Taxonomy" id="2598861"/>
    <lineage>
        <taxon>Bacteria</taxon>
        <taxon>Bacillati</taxon>
        <taxon>Bacillota</taxon>
        <taxon>Bacilli</taxon>
        <taxon>Bacillales</taxon>
        <taxon>Bacillaceae</taxon>
        <taxon>Shouchella</taxon>
    </lineage>
</organism>
<evidence type="ECO:0000256" key="6">
    <source>
        <dbReference type="ARBA" id="ARBA00023136"/>
    </source>
</evidence>
<keyword evidence="10" id="KW-1185">Reference proteome</keyword>
<dbReference type="CDD" id="cd06173">
    <property type="entry name" value="MFS_MefA_like"/>
    <property type="match status" value="1"/>
</dbReference>
<feature type="transmembrane region" description="Helical" evidence="7">
    <location>
        <begin position="370"/>
        <end position="390"/>
    </location>
</feature>
<name>A0ABU6NRB9_9BACI</name>
<dbReference type="EMBL" id="JAROAS010000080">
    <property type="protein sequence ID" value="MED4130728.1"/>
    <property type="molecule type" value="Genomic_DNA"/>
</dbReference>
<dbReference type="InterPro" id="IPR010290">
    <property type="entry name" value="TM_effector"/>
</dbReference>
<evidence type="ECO:0000313" key="9">
    <source>
        <dbReference type="EMBL" id="MED4130728.1"/>
    </source>
</evidence>
<protein>
    <submittedName>
        <fullName evidence="9">MFS transporter</fullName>
    </submittedName>
</protein>
<evidence type="ECO:0000259" key="8">
    <source>
        <dbReference type="PROSITE" id="PS50850"/>
    </source>
</evidence>
<proteinExistence type="predicted"/>
<feature type="transmembrane region" description="Helical" evidence="7">
    <location>
        <begin position="38"/>
        <end position="58"/>
    </location>
</feature>
<evidence type="ECO:0000256" key="2">
    <source>
        <dbReference type="ARBA" id="ARBA00022448"/>
    </source>
</evidence>
<feature type="transmembrane region" description="Helical" evidence="7">
    <location>
        <begin position="70"/>
        <end position="88"/>
    </location>
</feature>
<feature type="transmembrane region" description="Helical" evidence="7">
    <location>
        <begin position="163"/>
        <end position="182"/>
    </location>
</feature>
<dbReference type="RefSeq" id="WP_186370775.1">
    <property type="nucleotide sequence ID" value="NZ_CP042163.1"/>
</dbReference>
<gene>
    <name evidence="9" type="ORF">P5F74_21690</name>
</gene>
<dbReference type="PANTHER" id="PTHR23513">
    <property type="entry name" value="INTEGRAL MEMBRANE EFFLUX PROTEIN-RELATED"/>
    <property type="match status" value="1"/>
</dbReference>
<dbReference type="Gene3D" id="1.20.1250.20">
    <property type="entry name" value="MFS general substrate transporter like domains"/>
    <property type="match status" value="1"/>
</dbReference>
<dbReference type="PANTHER" id="PTHR23513:SF6">
    <property type="entry name" value="MAJOR FACILITATOR SUPERFAMILY ASSOCIATED DOMAIN-CONTAINING PROTEIN"/>
    <property type="match status" value="1"/>
</dbReference>
<dbReference type="PROSITE" id="PS50850">
    <property type="entry name" value="MFS"/>
    <property type="match status" value="1"/>
</dbReference>
<evidence type="ECO:0000256" key="4">
    <source>
        <dbReference type="ARBA" id="ARBA00022692"/>
    </source>
</evidence>
<comment type="caution">
    <text evidence="9">The sequence shown here is derived from an EMBL/GenBank/DDBJ whole genome shotgun (WGS) entry which is preliminary data.</text>
</comment>
<feature type="transmembrane region" description="Helical" evidence="7">
    <location>
        <begin position="342"/>
        <end position="364"/>
    </location>
</feature>
<feature type="transmembrane region" description="Helical" evidence="7">
    <location>
        <begin position="7"/>
        <end position="32"/>
    </location>
</feature>
<dbReference type="InterPro" id="IPR036259">
    <property type="entry name" value="MFS_trans_sf"/>
</dbReference>
<keyword evidence="2" id="KW-0813">Transport</keyword>
<evidence type="ECO:0000313" key="10">
    <source>
        <dbReference type="Proteomes" id="UP001341820"/>
    </source>
</evidence>
<evidence type="ECO:0000256" key="3">
    <source>
        <dbReference type="ARBA" id="ARBA00022475"/>
    </source>
</evidence>
<feature type="transmembrane region" description="Helical" evidence="7">
    <location>
        <begin position="281"/>
        <end position="300"/>
    </location>
</feature>
<feature type="transmembrane region" description="Helical" evidence="7">
    <location>
        <begin position="306"/>
        <end position="330"/>
    </location>
</feature>
<feature type="transmembrane region" description="Helical" evidence="7">
    <location>
        <begin position="250"/>
        <end position="269"/>
    </location>
</feature>
<comment type="subcellular location">
    <subcellularLocation>
        <location evidence="1">Cell membrane</location>
        <topology evidence="1">Multi-pass membrane protein</topology>
    </subcellularLocation>
</comment>
<evidence type="ECO:0000256" key="5">
    <source>
        <dbReference type="ARBA" id="ARBA00022989"/>
    </source>
</evidence>
<evidence type="ECO:0000256" key="7">
    <source>
        <dbReference type="SAM" id="Phobius"/>
    </source>
</evidence>
<feature type="transmembrane region" description="Helical" evidence="7">
    <location>
        <begin position="135"/>
        <end position="157"/>
    </location>
</feature>
<sequence>MRNKNFLALLFTRIFSNMGDSIFYILSMWFIFDVTGSSLYVGIAGALFTIPPILSFFLGPIIDNNNPKKLYILFSTVQVILLLIFVWIVSAENFYLAFFFVILFLIATLSESTYPLEHVLIPQVVQKKDLVKANSVMSIAYQGLDFLFNGLAGILIAFLTVTYLYGLNAVLFLLPIFTILMIKIHYPVKKRSAVREGFVQYKQDVKSGLAFVMHPLILRLLLPLVAVNFLFAIVLVTLPEFADHINGGPTMYGIILAGLGAGSIIGALIAENIQRKWRLGILLPAGFFFSGISWFVMVFMAQFSLVLLFVFLVLSYIFVGIINVLFTTLFQTLPETNMLGRVNTTVESVISISMPLGSLLGGYIATLLPISYVIVLFGVGLVLLSIYYLCSSKVRNLPKVLELRLEAIEKVSK</sequence>
<reference evidence="9 10" key="1">
    <citation type="submission" date="2023-03" db="EMBL/GenBank/DDBJ databases">
        <title>Bacillus Genome Sequencing.</title>
        <authorList>
            <person name="Dunlap C."/>
        </authorList>
    </citation>
    <scope>NUCLEOTIDE SEQUENCE [LARGE SCALE GENOMIC DNA]</scope>
    <source>
        <strain evidence="9 10">B-4107</strain>
    </source>
</reference>
<feature type="transmembrane region" description="Helical" evidence="7">
    <location>
        <begin position="216"/>
        <end position="238"/>
    </location>
</feature>
<dbReference type="Pfam" id="PF05977">
    <property type="entry name" value="MFS_3"/>
    <property type="match status" value="1"/>
</dbReference>
<feature type="transmembrane region" description="Helical" evidence="7">
    <location>
        <begin position="94"/>
        <end position="114"/>
    </location>
</feature>
<keyword evidence="5 7" id="KW-1133">Transmembrane helix</keyword>
<feature type="domain" description="Major facilitator superfamily (MFS) profile" evidence="8">
    <location>
        <begin position="216"/>
        <end position="413"/>
    </location>
</feature>
<dbReference type="SUPFAM" id="SSF103473">
    <property type="entry name" value="MFS general substrate transporter"/>
    <property type="match status" value="1"/>
</dbReference>
<keyword evidence="6 7" id="KW-0472">Membrane</keyword>
<keyword evidence="3" id="KW-1003">Cell membrane</keyword>